<evidence type="ECO:0000313" key="2">
    <source>
        <dbReference type="Proteomes" id="UP001055108"/>
    </source>
</evidence>
<proteinExistence type="predicted"/>
<organism evidence="1 2">
    <name type="scientific">Methylobacterium gregans</name>
    <dbReference type="NCBI Taxonomy" id="374424"/>
    <lineage>
        <taxon>Bacteria</taxon>
        <taxon>Pseudomonadati</taxon>
        <taxon>Pseudomonadota</taxon>
        <taxon>Alphaproteobacteria</taxon>
        <taxon>Hyphomicrobiales</taxon>
        <taxon>Methylobacteriaceae</taxon>
        <taxon>Methylobacterium</taxon>
    </lineage>
</organism>
<evidence type="ECO:0000313" key="1">
    <source>
        <dbReference type="EMBL" id="GJD77955.1"/>
    </source>
</evidence>
<keyword evidence="2" id="KW-1185">Reference proteome</keyword>
<comment type="caution">
    <text evidence="1">The sequence shown here is derived from an EMBL/GenBank/DDBJ whole genome shotgun (WGS) entry which is preliminary data.</text>
</comment>
<dbReference type="RefSeq" id="WP_238301686.1">
    <property type="nucleotide sequence ID" value="NZ_BPQM01000026.1"/>
</dbReference>
<accession>A0AA37M9V6</accession>
<name>A0AA37M9V6_9HYPH</name>
<dbReference type="EMBL" id="BPQM01000026">
    <property type="protein sequence ID" value="GJD77955.1"/>
    <property type="molecule type" value="Genomic_DNA"/>
</dbReference>
<reference evidence="1" key="2">
    <citation type="submission" date="2021-08" db="EMBL/GenBank/DDBJ databases">
        <authorList>
            <person name="Tani A."/>
            <person name="Ola A."/>
            <person name="Ogura Y."/>
            <person name="Katsura K."/>
            <person name="Hayashi T."/>
        </authorList>
    </citation>
    <scope>NUCLEOTIDE SEQUENCE</scope>
    <source>
        <strain evidence="1">NBRC 103626</strain>
    </source>
</reference>
<reference evidence="1" key="1">
    <citation type="journal article" date="2016" name="Front. Microbiol.">
        <title>Genome Sequence of the Piezophilic, Mesophilic Sulfate-Reducing Bacterium Desulfovibrio indicus J2T.</title>
        <authorList>
            <person name="Cao J."/>
            <person name="Maignien L."/>
            <person name="Shao Z."/>
            <person name="Alain K."/>
            <person name="Jebbar M."/>
        </authorList>
    </citation>
    <scope>NUCLEOTIDE SEQUENCE</scope>
    <source>
        <strain evidence="1">NBRC 103626</strain>
    </source>
</reference>
<protein>
    <submittedName>
        <fullName evidence="1">Uncharacterized protein</fullName>
    </submittedName>
</protein>
<dbReference type="Proteomes" id="UP001055108">
    <property type="component" value="Unassembled WGS sequence"/>
</dbReference>
<sequence length="76" mass="8302">MQAHAHAPWCSSNPDADLLPWFGLEPEALEDAARSLCAVRPGNCDAERLMERAAYLRATRIGHTEAPQRASALFLG</sequence>
<gene>
    <name evidence="1" type="ORF">NBEOAGPD_1167</name>
</gene>
<dbReference type="AlphaFoldDB" id="A0AA37M9V6"/>